<accession>A0AA38IT46</accession>
<organism evidence="1 2">
    <name type="scientific">Zophobas morio</name>
    <dbReference type="NCBI Taxonomy" id="2755281"/>
    <lineage>
        <taxon>Eukaryota</taxon>
        <taxon>Metazoa</taxon>
        <taxon>Ecdysozoa</taxon>
        <taxon>Arthropoda</taxon>
        <taxon>Hexapoda</taxon>
        <taxon>Insecta</taxon>
        <taxon>Pterygota</taxon>
        <taxon>Neoptera</taxon>
        <taxon>Endopterygota</taxon>
        <taxon>Coleoptera</taxon>
        <taxon>Polyphaga</taxon>
        <taxon>Cucujiformia</taxon>
        <taxon>Tenebrionidae</taxon>
        <taxon>Zophobas</taxon>
    </lineage>
</organism>
<dbReference type="Proteomes" id="UP001168821">
    <property type="component" value="Unassembled WGS sequence"/>
</dbReference>
<evidence type="ECO:0000313" key="2">
    <source>
        <dbReference type="Proteomes" id="UP001168821"/>
    </source>
</evidence>
<dbReference type="EMBL" id="JALNTZ010000003">
    <property type="protein sequence ID" value="KAJ3659457.1"/>
    <property type="molecule type" value="Genomic_DNA"/>
</dbReference>
<keyword evidence="2" id="KW-1185">Reference proteome</keyword>
<protein>
    <submittedName>
        <fullName evidence="1">Uncharacterized protein</fullName>
    </submittedName>
</protein>
<gene>
    <name evidence="1" type="ORF">Zmor_011146</name>
</gene>
<proteinExistence type="predicted"/>
<sequence>MLTPTRATLALLVRHYPGFPHASQPCLYISGPTRALFRQMELSTISTLRAVLSKGSIPSWPAQLNFAPPICANSYCKFSSSNFPLMQRGCNNDILTLSVIFGRLSSPLLEFLNKLTATPAKT</sequence>
<comment type="caution">
    <text evidence="1">The sequence shown here is derived from an EMBL/GenBank/DDBJ whole genome shotgun (WGS) entry which is preliminary data.</text>
</comment>
<reference evidence="1" key="1">
    <citation type="journal article" date="2023" name="G3 (Bethesda)">
        <title>Whole genome assemblies of Zophobas morio and Tenebrio molitor.</title>
        <authorList>
            <person name="Kaur S."/>
            <person name="Stinson S.A."/>
            <person name="diCenzo G.C."/>
        </authorList>
    </citation>
    <scope>NUCLEOTIDE SEQUENCE</scope>
    <source>
        <strain evidence="1">QUZm001</strain>
    </source>
</reference>
<dbReference type="AlphaFoldDB" id="A0AA38IT46"/>
<name>A0AA38IT46_9CUCU</name>
<evidence type="ECO:0000313" key="1">
    <source>
        <dbReference type="EMBL" id="KAJ3659457.1"/>
    </source>
</evidence>